<gene>
    <name evidence="4" type="ORF">AXF17_04125</name>
</gene>
<proteinExistence type="predicted"/>
<dbReference type="SUPFAM" id="SSF51569">
    <property type="entry name" value="Aldolase"/>
    <property type="match status" value="1"/>
</dbReference>
<comment type="cofactor">
    <cofactor evidence="3">
        <name>Zn(2+)</name>
        <dbReference type="ChEBI" id="CHEBI:29105"/>
    </cofactor>
    <text evidence="3">Binds 2 Zn(2+) ions per subunit. One is catalytic and the other provides a structural contribution.</text>
</comment>
<dbReference type="GO" id="GO:0005975">
    <property type="term" value="P:carbohydrate metabolic process"/>
    <property type="evidence" value="ECO:0007669"/>
    <property type="project" value="InterPro"/>
</dbReference>
<evidence type="ECO:0000313" key="5">
    <source>
        <dbReference type="Proteomes" id="UP000214689"/>
    </source>
</evidence>
<feature type="active site" description="Proton donor" evidence="1">
    <location>
        <position position="82"/>
    </location>
</feature>
<dbReference type="InterPro" id="IPR050246">
    <property type="entry name" value="Class_II_FBP_aldolase"/>
</dbReference>
<evidence type="ECO:0000313" key="4">
    <source>
        <dbReference type="EMBL" id="ASS37718.1"/>
    </source>
</evidence>
<feature type="binding site" evidence="2">
    <location>
        <begin position="207"/>
        <end position="209"/>
    </location>
    <ligand>
        <name>dihydroxyacetone phosphate</name>
        <dbReference type="ChEBI" id="CHEBI:57642"/>
    </ligand>
</feature>
<dbReference type="Proteomes" id="UP000214689">
    <property type="component" value="Chromosome"/>
</dbReference>
<name>A0A223ARX1_9FIRM</name>
<dbReference type="OrthoDB" id="9803995at2"/>
<reference evidence="5" key="1">
    <citation type="submission" date="2016-05" db="EMBL/GenBank/DDBJ databases">
        <authorList>
            <person name="Holder M.E."/>
            <person name="Ajami N.J."/>
            <person name="Petrosino J.F."/>
        </authorList>
    </citation>
    <scope>NUCLEOTIDE SEQUENCE [LARGE SCALE GENOMIC DNA]</scope>
    <source>
        <strain evidence="5">ATCC 700696</strain>
    </source>
</reference>
<dbReference type="Gene3D" id="3.20.20.70">
    <property type="entry name" value="Aldolase class I"/>
    <property type="match status" value="1"/>
</dbReference>
<evidence type="ECO:0000256" key="2">
    <source>
        <dbReference type="PIRSR" id="PIRSR001359-2"/>
    </source>
</evidence>
<dbReference type="PANTHER" id="PTHR30304">
    <property type="entry name" value="D-TAGATOSE-1,6-BISPHOSPHATE ALDOLASE"/>
    <property type="match status" value="1"/>
</dbReference>
<feature type="binding site" evidence="2">
    <location>
        <position position="179"/>
    </location>
    <ligand>
        <name>dihydroxyacetone phosphate</name>
        <dbReference type="ChEBI" id="CHEBI:57642"/>
    </ligand>
</feature>
<dbReference type="InterPro" id="IPR000771">
    <property type="entry name" value="FBA_II"/>
</dbReference>
<evidence type="ECO:0000256" key="3">
    <source>
        <dbReference type="PIRSR" id="PIRSR001359-3"/>
    </source>
</evidence>
<dbReference type="RefSeq" id="WP_094233945.1">
    <property type="nucleotide sequence ID" value="NZ_CP016199.1"/>
</dbReference>
<dbReference type="PANTHER" id="PTHR30304:SF0">
    <property type="entry name" value="D-TAGATOSE-1,6-BISPHOSPHATE ALDOLASE SUBUNIT GATY-RELATED"/>
    <property type="match status" value="1"/>
</dbReference>
<sequence length="279" mass="29891">MSLVTMETLVQKAWTEGSCIPAFNVGSLEMIRGAIWAAEELNKPIIIQIAERLLKHSPLEYIGPAMVNAAKEANVDIAVNMDHSSSLDVIEKALELGFTSVMYDGSTDPYEDNISGTRKVYELASRYGASVEGKLGLVGGSEDGLSDHGIKCTNPELSHDFCERTGVSALAVAIGNAHGDYPAAPELAFDILEEINENAGKPLVLHGGSGLTDDDFRKAISLGIAKINIGTVSFKNVTKFAGDYLASEGKQDYFGLNGAMTQGMYENALRHIKVFTGVE</sequence>
<dbReference type="InterPro" id="IPR013785">
    <property type="entry name" value="Aldolase_TIM"/>
</dbReference>
<keyword evidence="3" id="KW-0862">Zinc</keyword>
<dbReference type="EMBL" id="CP016199">
    <property type="protein sequence ID" value="ASS37718.1"/>
    <property type="molecule type" value="Genomic_DNA"/>
</dbReference>
<feature type="binding site" evidence="3">
    <location>
        <position position="178"/>
    </location>
    <ligand>
        <name>Zn(2+)</name>
        <dbReference type="ChEBI" id="CHEBI:29105"/>
        <label>1</label>
        <note>catalytic</note>
    </ligand>
</feature>
<organism evidence="4 5">
    <name type="scientific">Mogibacterium pumilum</name>
    <dbReference type="NCBI Taxonomy" id="86332"/>
    <lineage>
        <taxon>Bacteria</taxon>
        <taxon>Bacillati</taxon>
        <taxon>Bacillota</taxon>
        <taxon>Clostridia</taxon>
        <taxon>Peptostreptococcales</taxon>
        <taxon>Anaerovoracaceae</taxon>
        <taxon>Mogibacterium</taxon>
    </lineage>
</organism>
<dbReference type="Pfam" id="PF01116">
    <property type="entry name" value="F_bP_aldolase"/>
    <property type="match status" value="1"/>
</dbReference>
<feature type="binding site" evidence="3">
    <location>
        <position position="83"/>
    </location>
    <ligand>
        <name>Zn(2+)</name>
        <dbReference type="ChEBI" id="CHEBI:29105"/>
        <label>1</label>
        <note>catalytic</note>
    </ligand>
</feature>
<keyword evidence="5" id="KW-1185">Reference proteome</keyword>
<feature type="binding site" evidence="2">
    <location>
        <begin position="228"/>
        <end position="231"/>
    </location>
    <ligand>
        <name>dihydroxyacetone phosphate</name>
        <dbReference type="ChEBI" id="CHEBI:57642"/>
    </ligand>
</feature>
<dbReference type="PIRSF" id="PIRSF001359">
    <property type="entry name" value="F_bP_aldolase_II"/>
    <property type="match status" value="1"/>
</dbReference>
<keyword evidence="3" id="KW-0479">Metal-binding</keyword>
<feature type="binding site" evidence="3">
    <location>
        <position position="206"/>
    </location>
    <ligand>
        <name>Zn(2+)</name>
        <dbReference type="ChEBI" id="CHEBI:29105"/>
        <label>1</label>
        <note>catalytic</note>
    </ligand>
</feature>
<evidence type="ECO:0000256" key="1">
    <source>
        <dbReference type="PIRSR" id="PIRSR001359-1"/>
    </source>
</evidence>
<feature type="binding site" evidence="3">
    <location>
        <position position="104"/>
    </location>
    <ligand>
        <name>Zn(2+)</name>
        <dbReference type="ChEBI" id="CHEBI:29105"/>
        <label>2</label>
    </ligand>
</feature>
<dbReference type="GO" id="GO:0008270">
    <property type="term" value="F:zinc ion binding"/>
    <property type="evidence" value="ECO:0007669"/>
    <property type="project" value="InterPro"/>
</dbReference>
<accession>A0A223ARX1</accession>
<dbReference type="GO" id="GO:0016832">
    <property type="term" value="F:aldehyde-lyase activity"/>
    <property type="evidence" value="ECO:0007669"/>
    <property type="project" value="InterPro"/>
</dbReference>
<protein>
    <submittedName>
        <fullName evidence="4">Fructose-bisphosphate aldolase</fullName>
    </submittedName>
</protein>
<dbReference type="AlphaFoldDB" id="A0A223ARX1"/>
<dbReference type="CDD" id="cd00947">
    <property type="entry name" value="TBP_aldolase_IIB"/>
    <property type="match status" value="1"/>
</dbReference>